<dbReference type="EMBL" id="CAJNNV010025887">
    <property type="protein sequence ID" value="CAE8616500.1"/>
    <property type="molecule type" value="Genomic_DNA"/>
</dbReference>
<evidence type="ECO:0000256" key="9">
    <source>
        <dbReference type="ARBA" id="ARBA00031547"/>
    </source>
</evidence>
<comment type="cofactor">
    <cofactor evidence="1">
        <name>Mg(2+)</name>
        <dbReference type="ChEBI" id="CHEBI:18420"/>
    </cofactor>
</comment>
<dbReference type="HAMAP" id="MF_00692">
    <property type="entry name" value="SelO"/>
    <property type="match status" value="1"/>
</dbReference>
<dbReference type="OMA" id="EAQPYVC"/>
<protein>
    <recommendedName>
        <fullName evidence="9">Selenoprotein O</fullName>
    </recommendedName>
</protein>
<keyword evidence="3" id="KW-0808">Transferase</keyword>
<evidence type="ECO:0000256" key="7">
    <source>
        <dbReference type="ARBA" id="ARBA00022840"/>
    </source>
</evidence>
<dbReference type="GO" id="GO:0005524">
    <property type="term" value="F:ATP binding"/>
    <property type="evidence" value="ECO:0007669"/>
    <property type="project" value="UniProtKB-KW"/>
</dbReference>
<organism evidence="10 11">
    <name type="scientific">Polarella glacialis</name>
    <name type="common">Dinoflagellate</name>
    <dbReference type="NCBI Taxonomy" id="89957"/>
    <lineage>
        <taxon>Eukaryota</taxon>
        <taxon>Sar</taxon>
        <taxon>Alveolata</taxon>
        <taxon>Dinophyceae</taxon>
        <taxon>Suessiales</taxon>
        <taxon>Suessiaceae</taxon>
        <taxon>Polarella</taxon>
    </lineage>
</organism>
<keyword evidence="4" id="KW-0548">Nucleotidyltransferase</keyword>
<dbReference type="PANTHER" id="PTHR32057">
    <property type="entry name" value="PROTEIN ADENYLYLTRANSFERASE SELO, MITOCHONDRIAL"/>
    <property type="match status" value="1"/>
</dbReference>
<dbReference type="Pfam" id="PF02696">
    <property type="entry name" value="SelO"/>
    <property type="match status" value="2"/>
</dbReference>
<dbReference type="InterPro" id="IPR003846">
    <property type="entry name" value="SelO"/>
</dbReference>
<dbReference type="AlphaFoldDB" id="A0A813G1F5"/>
<dbReference type="Proteomes" id="UP000654075">
    <property type="component" value="Unassembled WGS sequence"/>
</dbReference>
<evidence type="ECO:0000256" key="3">
    <source>
        <dbReference type="ARBA" id="ARBA00022679"/>
    </source>
</evidence>
<evidence type="ECO:0000256" key="1">
    <source>
        <dbReference type="ARBA" id="ARBA00001946"/>
    </source>
</evidence>
<comment type="similarity">
    <text evidence="2">Belongs to the SELO family.</text>
</comment>
<accession>A0A813G1F5</accession>
<evidence type="ECO:0000313" key="11">
    <source>
        <dbReference type="Proteomes" id="UP000654075"/>
    </source>
</evidence>
<evidence type="ECO:0000256" key="4">
    <source>
        <dbReference type="ARBA" id="ARBA00022695"/>
    </source>
</evidence>
<gene>
    <name evidence="10" type="ORF">PGLA1383_LOCUS34185</name>
</gene>
<evidence type="ECO:0000256" key="6">
    <source>
        <dbReference type="ARBA" id="ARBA00022741"/>
    </source>
</evidence>
<keyword evidence="5" id="KW-0479">Metal-binding</keyword>
<comment type="caution">
    <text evidence="10">The sequence shown here is derived from an EMBL/GenBank/DDBJ whole genome shotgun (WGS) entry which is preliminary data.</text>
</comment>
<dbReference type="GO" id="GO:0070733">
    <property type="term" value="F:AMPylase activity"/>
    <property type="evidence" value="ECO:0007669"/>
    <property type="project" value="TreeGrafter"/>
</dbReference>
<name>A0A813G1F5_POLGL</name>
<evidence type="ECO:0000256" key="8">
    <source>
        <dbReference type="ARBA" id="ARBA00022842"/>
    </source>
</evidence>
<keyword evidence="11" id="KW-1185">Reference proteome</keyword>
<dbReference type="OrthoDB" id="10254721at2759"/>
<dbReference type="GO" id="GO:0005739">
    <property type="term" value="C:mitochondrion"/>
    <property type="evidence" value="ECO:0007669"/>
    <property type="project" value="TreeGrafter"/>
</dbReference>
<keyword evidence="7" id="KW-0067">ATP-binding</keyword>
<reference evidence="10" key="1">
    <citation type="submission" date="2021-02" db="EMBL/GenBank/DDBJ databases">
        <authorList>
            <person name="Dougan E. K."/>
            <person name="Rhodes N."/>
            <person name="Thang M."/>
            <person name="Chan C."/>
        </authorList>
    </citation>
    <scope>NUCLEOTIDE SEQUENCE</scope>
</reference>
<evidence type="ECO:0000256" key="5">
    <source>
        <dbReference type="ARBA" id="ARBA00022723"/>
    </source>
</evidence>
<keyword evidence="8" id="KW-0460">Magnesium</keyword>
<evidence type="ECO:0000313" key="10">
    <source>
        <dbReference type="EMBL" id="CAE8616500.1"/>
    </source>
</evidence>
<sequence>MLACTALRGVQVLSAPLRRVAFSRNPWSTQWGARGRPRTFGADPSGASSTARGAAFATAACGCLAIARRRSSLSYRSRRIHVGRVAVTALETKSDQALGMAELKQFGSRADHSWLRELVADPETAQHEPNQRSRQVRSGHYVLVKPTPLPDPSLVISSPAMAAELGLSEDACRSEAFARFFSGDLDAIQGFKSWATPYALSIFGQEMYDNCPFKNGNGYGDGRAQSVGEVLVEGKRWEMQLKGGGPTPFCRGADGRAVLRSSVREFLASEAMHSMGVETTRALSLVVSGSETTDRPWYDKDKKRPVVDEALLMEIAPHLADAPADYKQMAMAQIRSQLRNPDKMQTEKCAITCRVAPSFTRVGHVELHGRRARKGGKQELEHLELIVRHVLVREFAAVDDPSAELEVRILRMVHEVAKRLSKLVSDWIRVGYCQGNFNSDNCLVAGRTMDYGPFGFIQKYDPLWNMWAGGGQHFAFMNQPKAAHKNFFSFVQAVAPLLSEDGAAEAQAAVNGFEQVYAKVSGEMWRCKLGLLHAWDGEAEGLLLQLQDLMAESSVDYTILWRQLAELASRGLSQDSSAESLLEPLAQAFYVELPEGRREKWAQWLKLWLKRIEADGNAQEAAALMRRTSPKYVPREWMLVEAYDAAYQGDYSIVHSLHGLFSKPFDEQPEFAEKYYRKAPASAEELPGTAFMS</sequence>
<proteinExistence type="inferred from homology"/>
<dbReference type="PANTHER" id="PTHR32057:SF14">
    <property type="entry name" value="PROTEIN ADENYLYLTRANSFERASE SELO, MITOCHONDRIAL"/>
    <property type="match status" value="1"/>
</dbReference>
<dbReference type="GO" id="GO:0046872">
    <property type="term" value="F:metal ion binding"/>
    <property type="evidence" value="ECO:0007669"/>
    <property type="project" value="UniProtKB-KW"/>
</dbReference>
<keyword evidence="6" id="KW-0547">Nucleotide-binding</keyword>
<evidence type="ECO:0000256" key="2">
    <source>
        <dbReference type="ARBA" id="ARBA00009747"/>
    </source>
</evidence>